<reference evidence="8" key="1">
    <citation type="journal article" date="2018" name="Nat. Microbiol.">
        <title>Leveraging single-cell genomics to expand the fungal tree of life.</title>
        <authorList>
            <person name="Ahrendt S.R."/>
            <person name="Quandt C.A."/>
            <person name="Ciobanu D."/>
            <person name="Clum A."/>
            <person name="Salamov A."/>
            <person name="Andreopoulos B."/>
            <person name="Cheng J.F."/>
            <person name="Woyke T."/>
            <person name="Pelin A."/>
            <person name="Henrissat B."/>
            <person name="Reynolds N.K."/>
            <person name="Benny G.L."/>
            <person name="Smith M.E."/>
            <person name="James T.Y."/>
            <person name="Grigoriev I.V."/>
        </authorList>
    </citation>
    <scope>NUCLEOTIDE SEQUENCE [LARGE SCALE GENOMIC DNA]</scope>
    <source>
        <strain evidence="8">Benny S71-1</strain>
    </source>
</reference>
<keyword evidence="4 5" id="KW-0472">Membrane</keyword>
<feature type="domain" description="EXS" evidence="6">
    <location>
        <begin position="182"/>
        <end position="389"/>
    </location>
</feature>
<evidence type="ECO:0000259" key="6">
    <source>
        <dbReference type="PROSITE" id="PS51380"/>
    </source>
</evidence>
<sequence length="389" mass="44373">MRVVDTAPASALVDLGDWEEPFPVAFRVLFLICFGIWAWGSNLSLLAWAGIDATRLLAVGGDKGLRYTSIYQLAATFSAVAILGWCAYLATRSDTVIGLVYAGFLLLVVNPLDGSCRRERYRFLRCVGRIFFGALGTTVHLADVILADILTSFAKVFADLYATLCRIIVLDRMDGTASNLMTSTVYGYHWIAMLISLPYALRFKQCLVEYVHASMAADQRRHLANALKYASAFPVIFLSAIQQRRHRNPTAPHDDPLADLLSDDLLSTVWYWRCRFAFVLLNSLYSFYWDVAIDWHLGQAGPLRHLAVAVLLRPILYFGEPLIYYTAIMMDFLLRFTWSLKLSTHLRLDELTAGGFILEWLEVVRRWLWVYFRFEREWVARGYAHTPTH</sequence>
<evidence type="ECO:0000313" key="7">
    <source>
        <dbReference type="EMBL" id="RKP23401.1"/>
    </source>
</evidence>
<dbReference type="AlphaFoldDB" id="A0A4P9YVY3"/>
<evidence type="ECO:0000256" key="1">
    <source>
        <dbReference type="ARBA" id="ARBA00004141"/>
    </source>
</evidence>
<feature type="transmembrane region" description="Helical" evidence="5">
    <location>
        <begin position="24"/>
        <end position="49"/>
    </location>
</feature>
<dbReference type="PANTHER" id="PTHR10783:SF46">
    <property type="entry name" value="PROTEIN ERD1 HOMOLOG 2"/>
    <property type="match status" value="1"/>
</dbReference>
<feature type="transmembrane region" description="Helical" evidence="5">
    <location>
        <begin position="70"/>
        <end position="90"/>
    </location>
</feature>
<keyword evidence="8" id="KW-1185">Reference proteome</keyword>
<dbReference type="Pfam" id="PF03124">
    <property type="entry name" value="EXS"/>
    <property type="match status" value="1"/>
</dbReference>
<feature type="transmembrane region" description="Helical" evidence="5">
    <location>
        <begin position="96"/>
        <end position="114"/>
    </location>
</feature>
<evidence type="ECO:0000256" key="3">
    <source>
        <dbReference type="ARBA" id="ARBA00022989"/>
    </source>
</evidence>
<protein>
    <submittedName>
        <fullName evidence="7">EXS family-domain-containing protein</fullName>
    </submittedName>
</protein>
<gene>
    <name evidence="7" type="ORF">SYNPS1DRAFT_18679</name>
</gene>
<feature type="transmembrane region" description="Helical" evidence="5">
    <location>
        <begin position="126"/>
        <end position="147"/>
    </location>
</feature>
<accession>A0A4P9YVY3</accession>
<evidence type="ECO:0000256" key="2">
    <source>
        <dbReference type="ARBA" id="ARBA00022692"/>
    </source>
</evidence>
<dbReference type="PROSITE" id="PS51380">
    <property type="entry name" value="EXS"/>
    <property type="match status" value="1"/>
</dbReference>
<dbReference type="GO" id="GO:0016020">
    <property type="term" value="C:membrane"/>
    <property type="evidence" value="ECO:0007669"/>
    <property type="project" value="UniProtKB-SubCell"/>
</dbReference>
<keyword evidence="2 5" id="KW-0812">Transmembrane</keyword>
<proteinExistence type="predicted"/>
<dbReference type="GO" id="GO:0005737">
    <property type="term" value="C:cytoplasm"/>
    <property type="evidence" value="ECO:0007669"/>
    <property type="project" value="TreeGrafter"/>
</dbReference>
<organism evidence="7 8">
    <name type="scientific">Syncephalis pseudoplumigaleata</name>
    <dbReference type="NCBI Taxonomy" id="1712513"/>
    <lineage>
        <taxon>Eukaryota</taxon>
        <taxon>Fungi</taxon>
        <taxon>Fungi incertae sedis</taxon>
        <taxon>Zoopagomycota</taxon>
        <taxon>Zoopagomycotina</taxon>
        <taxon>Zoopagomycetes</taxon>
        <taxon>Zoopagales</taxon>
        <taxon>Piptocephalidaceae</taxon>
        <taxon>Syncephalis</taxon>
    </lineage>
</organism>
<evidence type="ECO:0000313" key="8">
    <source>
        <dbReference type="Proteomes" id="UP000278143"/>
    </source>
</evidence>
<dbReference type="PANTHER" id="PTHR10783">
    <property type="entry name" value="XENOTROPIC AND POLYTROPIC RETROVIRUS RECEPTOR 1-RELATED"/>
    <property type="match status" value="1"/>
</dbReference>
<feature type="transmembrane region" description="Helical" evidence="5">
    <location>
        <begin position="270"/>
        <end position="288"/>
    </location>
</feature>
<dbReference type="Proteomes" id="UP000278143">
    <property type="component" value="Unassembled WGS sequence"/>
</dbReference>
<keyword evidence="3 5" id="KW-1133">Transmembrane helix</keyword>
<evidence type="ECO:0000256" key="5">
    <source>
        <dbReference type="SAM" id="Phobius"/>
    </source>
</evidence>
<evidence type="ECO:0000256" key="4">
    <source>
        <dbReference type="ARBA" id="ARBA00023136"/>
    </source>
</evidence>
<dbReference type="EMBL" id="KZ991004">
    <property type="protein sequence ID" value="RKP23401.1"/>
    <property type="molecule type" value="Genomic_DNA"/>
</dbReference>
<comment type="subcellular location">
    <subcellularLocation>
        <location evidence="1">Membrane</location>
        <topology evidence="1">Multi-pass membrane protein</topology>
    </subcellularLocation>
</comment>
<dbReference type="InterPro" id="IPR004342">
    <property type="entry name" value="EXS_C"/>
</dbReference>
<dbReference type="OrthoDB" id="2159384at2759"/>
<name>A0A4P9YVY3_9FUNG</name>
<feature type="transmembrane region" description="Helical" evidence="5">
    <location>
        <begin position="180"/>
        <end position="201"/>
    </location>
</feature>